<proteinExistence type="evidence at transcript level"/>
<dbReference type="EMBL" id="GANP01012554">
    <property type="protein sequence ID" value="JAB71914.1"/>
    <property type="molecule type" value="mRNA"/>
</dbReference>
<evidence type="ECO:0000313" key="2">
    <source>
        <dbReference type="EMBL" id="JAB71914.1"/>
    </source>
</evidence>
<dbReference type="InterPro" id="IPR012674">
    <property type="entry name" value="Calycin"/>
</dbReference>
<keyword evidence="1" id="KW-0732">Signal</keyword>
<accession>V5H4L4</accession>
<dbReference type="AlphaFoldDB" id="V5H4L4"/>
<dbReference type="Pfam" id="PF02098">
    <property type="entry name" value="His_binding"/>
    <property type="match status" value="1"/>
</dbReference>
<evidence type="ECO:0000256" key="1">
    <source>
        <dbReference type="SAM" id="SignalP"/>
    </source>
</evidence>
<dbReference type="InterPro" id="IPR002970">
    <property type="entry name" value="Tick_his-bd"/>
</dbReference>
<reference evidence="2" key="1">
    <citation type="journal article" date="2015" name="Sci. Rep.">
        <title>Tissue- and time-dependent transcription in Ixodes ricinus salivary glands and midguts when blood feeding on the vertebrate host.</title>
        <authorList>
            <person name="Kotsyfakis M."/>
            <person name="Schwarz A."/>
            <person name="Erhart J."/>
            <person name="Ribeiro J.M."/>
        </authorList>
    </citation>
    <scope>NUCLEOTIDE SEQUENCE</scope>
    <source>
        <tissue evidence="2">Salivary gland and midgut</tissue>
    </source>
</reference>
<dbReference type="GO" id="GO:0030682">
    <property type="term" value="P:symbiont-mediated perturbation of host defenses"/>
    <property type="evidence" value="ECO:0007669"/>
    <property type="project" value="InterPro"/>
</dbReference>
<organism evidence="2">
    <name type="scientific">Ixodes ricinus</name>
    <name type="common">Common tick</name>
    <name type="synonym">Acarus ricinus</name>
    <dbReference type="NCBI Taxonomy" id="34613"/>
    <lineage>
        <taxon>Eukaryota</taxon>
        <taxon>Metazoa</taxon>
        <taxon>Ecdysozoa</taxon>
        <taxon>Arthropoda</taxon>
        <taxon>Chelicerata</taxon>
        <taxon>Arachnida</taxon>
        <taxon>Acari</taxon>
        <taxon>Parasitiformes</taxon>
        <taxon>Ixodida</taxon>
        <taxon>Ixodoidea</taxon>
        <taxon>Ixodidae</taxon>
        <taxon>Ixodinae</taxon>
        <taxon>Ixodes</taxon>
    </lineage>
</organism>
<feature type="signal peptide" evidence="1">
    <location>
        <begin position="1"/>
        <end position="19"/>
    </location>
</feature>
<dbReference type="SUPFAM" id="SSF50814">
    <property type="entry name" value="Lipocalins"/>
    <property type="match status" value="1"/>
</dbReference>
<protein>
    <submittedName>
        <fullName evidence="2">Putative lipocalin-2 1</fullName>
    </submittedName>
</protein>
<dbReference type="GO" id="GO:0043176">
    <property type="term" value="F:amine binding"/>
    <property type="evidence" value="ECO:0007669"/>
    <property type="project" value="InterPro"/>
</dbReference>
<dbReference type="Gene3D" id="2.40.128.20">
    <property type="match status" value="1"/>
</dbReference>
<name>V5H4L4_IXORI</name>
<feature type="chain" id="PRO_5004735048" evidence="1">
    <location>
        <begin position="20"/>
        <end position="154"/>
    </location>
</feature>
<sequence length="154" mass="18440">MKLAILSLLIFFLAIHVEAQPGDRRIDEEETYWQHQDIRKALENTDKKSWMLYRTLRTTNRAKNKCVYAEVKETRNRRKVFTNFVQKYKKEDGTKKEQTLFAFPYKTEPTGYEEREKDNGMLVKEDKESENGRHYVLIYSDYTCCDILRALHST</sequence>